<name>A0A5N6JA94_9EURO</name>
<protein>
    <submittedName>
        <fullName evidence="1">Uncharacterized protein</fullName>
    </submittedName>
</protein>
<evidence type="ECO:0000313" key="2">
    <source>
        <dbReference type="Proteomes" id="UP000326289"/>
    </source>
</evidence>
<dbReference type="AlphaFoldDB" id="A0A5N6JA94"/>
<proteinExistence type="predicted"/>
<dbReference type="Proteomes" id="UP000326289">
    <property type="component" value="Unassembled WGS sequence"/>
</dbReference>
<dbReference type="EMBL" id="ML732785">
    <property type="protein sequence ID" value="KAB8274874.1"/>
    <property type="molecule type" value="Genomic_DNA"/>
</dbReference>
<sequence>MSPASQIATSVRRFRGNPVRSPRRKLILILAGTGYRLASPSTSTFDTLPLQLVRDRLSQIVACSLVRAFNFQGKLDNLPQRRKINRRKKCEPKREKKSKIRKINNGGSRMICYQLRGRIDVDPECVRLLPLF</sequence>
<keyword evidence="2" id="KW-1185">Reference proteome</keyword>
<accession>A0A5N6JA94</accession>
<evidence type="ECO:0000313" key="1">
    <source>
        <dbReference type="EMBL" id="KAB8274874.1"/>
    </source>
</evidence>
<reference evidence="1 2" key="1">
    <citation type="submission" date="2019-04" db="EMBL/GenBank/DDBJ databases">
        <title>Fungal friends and foes A comparative genomics study of 23 Aspergillus species from section Flavi.</title>
        <authorList>
            <consortium name="DOE Joint Genome Institute"/>
            <person name="Kjaerbolling I."/>
            <person name="Vesth T.C."/>
            <person name="Frisvad J.C."/>
            <person name="Nybo J.L."/>
            <person name="Theobald S."/>
            <person name="Kildgaard S."/>
            <person name="Petersen T.I."/>
            <person name="Kuo A."/>
            <person name="Sato A."/>
            <person name="Lyhne E.K."/>
            <person name="Kogle M.E."/>
            <person name="Wiebenga A."/>
            <person name="Kun R.S."/>
            <person name="Lubbers R.J."/>
            <person name="Makela M.R."/>
            <person name="Barry K."/>
            <person name="Chovatia M."/>
            <person name="Clum A."/>
            <person name="Daum C."/>
            <person name="Haridas S."/>
            <person name="He G."/>
            <person name="LaButti K."/>
            <person name="Lipzen A."/>
            <person name="Mondo S."/>
            <person name="Pangilinan J."/>
            <person name="Riley R."/>
            <person name="Salamov A."/>
            <person name="Simmons B.A."/>
            <person name="Magnuson J.K."/>
            <person name="Henrissat B."/>
            <person name="Mortensen U.H."/>
            <person name="Larsen T.O."/>
            <person name="De vries R.P."/>
            <person name="Grigoriev I.V."/>
            <person name="Machida M."/>
            <person name="Baker S.E."/>
            <person name="Andersen M.R."/>
        </authorList>
    </citation>
    <scope>NUCLEOTIDE SEQUENCE [LARGE SCALE GENOMIC DNA]</scope>
    <source>
        <strain evidence="1 2">CBS 117635</strain>
    </source>
</reference>
<organism evidence="1 2">
    <name type="scientific">Aspergillus minisclerotigenes</name>
    <dbReference type="NCBI Taxonomy" id="656917"/>
    <lineage>
        <taxon>Eukaryota</taxon>
        <taxon>Fungi</taxon>
        <taxon>Dikarya</taxon>
        <taxon>Ascomycota</taxon>
        <taxon>Pezizomycotina</taxon>
        <taxon>Eurotiomycetes</taxon>
        <taxon>Eurotiomycetidae</taxon>
        <taxon>Eurotiales</taxon>
        <taxon>Aspergillaceae</taxon>
        <taxon>Aspergillus</taxon>
        <taxon>Aspergillus subgen. Circumdati</taxon>
    </lineage>
</organism>
<gene>
    <name evidence="1" type="ORF">BDV30DRAFT_84470</name>
</gene>